<accession>A0A379MPN7</accession>
<name>A0A379MPN7_9BACT</name>
<dbReference type="Proteomes" id="UP000255233">
    <property type="component" value="Unassembled WGS sequence"/>
</dbReference>
<gene>
    <name evidence="1" type="ORF">NCTC11190_00821</name>
</gene>
<dbReference type="AlphaFoldDB" id="A0A379MPN7"/>
<proteinExistence type="predicted"/>
<evidence type="ECO:0000313" key="2">
    <source>
        <dbReference type="Proteomes" id="UP000255233"/>
    </source>
</evidence>
<organism evidence="1 2">
    <name type="scientific">Rikenella microfusus</name>
    <dbReference type="NCBI Taxonomy" id="28139"/>
    <lineage>
        <taxon>Bacteria</taxon>
        <taxon>Pseudomonadati</taxon>
        <taxon>Bacteroidota</taxon>
        <taxon>Bacteroidia</taxon>
        <taxon>Bacteroidales</taxon>
        <taxon>Rikenellaceae</taxon>
        <taxon>Rikenella</taxon>
    </lineage>
</organism>
<dbReference type="STRING" id="880526.GCA_000427365_00625"/>
<keyword evidence="2" id="KW-1185">Reference proteome</keyword>
<evidence type="ECO:0000313" key="1">
    <source>
        <dbReference type="EMBL" id="SUE33611.1"/>
    </source>
</evidence>
<sequence length="294" mass="32999">MHPIGKFCLSLERPKLLTAMKLLPIIAGFALALYLPAAAQSAETPREADRGNVQLKLGNGSVVSGNVVYVSPDGRIVELRTASGSQPVWFGDIESVRRGKEDARWRKRPDPWRFRERYDPAWKDPLRWEFGFYGDYGFGVGRNGLDRYEVGLNLRYGLNQYLFVGAGVGINSIMEVNRIANSIFASEVNTTGCAVFANLRGYFRNRGIRPFADLRIGYNLPTSTYGDNQSRRFSDEGVLLRLSAGITAIDRSDIAYSFAVGYHMHSVELTELNKDSFRRMSGSVALQFAVTFRW</sequence>
<reference evidence="1 2" key="1">
    <citation type="submission" date="2018-06" db="EMBL/GenBank/DDBJ databases">
        <authorList>
            <consortium name="Pathogen Informatics"/>
            <person name="Doyle S."/>
        </authorList>
    </citation>
    <scope>NUCLEOTIDE SEQUENCE [LARGE SCALE GENOMIC DNA]</scope>
    <source>
        <strain evidence="1 2">NCTC11190</strain>
    </source>
</reference>
<evidence type="ECO:0008006" key="3">
    <source>
        <dbReference type="Google" id="ProtNLM"/>
    </source>
</evidence>
<protein>
    <recommendedName>
        <fullName evidence="3">Outer membrane protein beta-barrel domain-containing protein</fullName>
    </recommendedName>
</protein>
<dbReference type="EMBL" id="UGVL01000001">
    <property type="protein sequence ID" value="SUE33611.1"/>
    <property type="molecule type" value="Genomic_DNA"/>
</dbReference>